<comment type="caution">
    <text evidence="8">The sequence shown here is derived from an EMBL/GenBank/DDBJ whole genome shotgun (WGS) entry which is preliminary data.</text>
</comment>
<keyword evidence="4" id="KW-0378">Hydrolase</keyword>
<gene>
    <name evidence="8" type="ORF">LLUT_LOCUS14825</name>
</gene>
<evidence type="ECO:0000313" key="9">
    <source>
        <dbReference type="Proteomes" id="UP001497480"/>
    </source>
</evidence>
<accession>A0AAV1WWI2</accession>
<dbReference type="CDD" id="cd04666">
    <property type="entry name" value="NUDIX_DIPP2_like_Nudt4"/>
    <property type="match status" value="1"/>
</dbReference>
<evidence type="ECO:0000256" key="2">
    <source>
        <dbReference type="ARBA" id="ARBA00005582"/>
    </source>
</evidence>
<keyword evidence="6" id="KW-0812">Transmembrane</keyword>
<evidence type="ECO:0000256" key="3">
    <source>
        <dbReference type="ARBA" id="ARBA00022723"/>
    </source>
</evidence>
<keyword evidence="3" id="KW-0479">Metal-binding</keyword>
<name>A0AAV1WWI2_LUPLU</name>
<evidence type="ECO:0000256" key="1">
    <source>
        <dbReference type="ARBA" id="ARBA00001946"/>
    </source>
</evidence>
<evidence type="ECO:0000313" key="8">
    <source>
        <dbReference type="EMBL" id="CAL0313765.1"/>
    </source>
</evidence>
<dbReference type="PROSITE" id="PS51462">
    <property type="entry name" value="NUDIX"/>
    <property type="match status" value="1"/>
</dbReference>
<dbReference type="InterPro" id="IPR015797">
    <property type="entry name" value="NUDIX_hydrolase-like_dom_sf"/>
</dbReference>
<dbReference type="Proteomes" id="UP001497480">
    <property type="component" value="Unassembled WGS sequence"/>
</dbReference>
<proteinExistence type="inferred from homology"/>
<dbReference type="Pfam" id="PF00293">
    <property type="entry name" value="NUDIX"/>
    <property type="match status" value="1"/>
</dbReference>
<dbReference type="InterPro" id="IPR020084">
    <property type="entry name" value="NUDIX_hydrolase_CS"/>
</dbReference>
<dbReference type="GO" id="GO:0046872">
    <property type="term" value="F:metal ion binding"/>
    <property type="evidence" value="ECO:0007669"/>
    <property type="project" value="UniProtKB-KW"/>
</dbReference>
<dbReference type="InterPro" id="IPR000086">
    <property type="entry name" value="NUDIX_hydrolase_dom"/>
</dbReference>
<dbReference type="PROSITE" id="PS00893">
    <property type="entry name" value="NUDIX_BOX"/>
    <property type="match status" value="1"/>
</dbReference>
<evidence type="ECO:0000256" key="6">
    <source>
        <dbReference type="SAM" id="Phobius"/>
    </source>
</evidence>
<dbReference type="GO" id="GO:0005737">
    <property type="term" value="C:cytoplasm"/>
    <property type="evidence" value="ECO:0007669"/>
    <property type="project" value="TreeGrafter"/>
</dbReference>
<keyword evidence="5" id="KW-0460">Magnesium</keyword>
<organism evidence="8 9">
    <name type="scientific">Lupinus luteus</name>
    <name type="common">European yellow lupine</name>
    <dbReference type="NCBI Taxonomy" id="3873"/>
    <lineage>
        <taxon>Eukaryota</taxon>
        <taxon>Viridiplantae</taxon>
        <taxon>Streptophyta</taxon>
        <taxon>Embryophyta</taxon>
        <taxon>Tracheophyta</taxon>
        <taxon>Spermatophyta</taxon>
        <taxon>Magnoliopsida</taxon>
        <taxon>eudicotyledons</taxon>
        <taxon>Gunneridae</taxon>
        <taxon>Pentapetalae</taxon>
        <taxon>rosids</taxon>
        <taxon>fabids</taxon>
        <taxon>Fabales</taxon>
        <taxon>Fabaceae</taxon>
        <taxon>Papilionoideae</taxon>
        <taxon>50 kb inversion clade</taxon>
        <taxon>genistoids sensu lato</taxon>
        <taxon>core genistoids</taxon>
        <taxon>Genisteae</taxon>
        <taxon>Lupinus</taxon>
    </lineage>
</organism>
<protein>
    <recommendedName>
        <fullName evidence="7">Nudix hydrolase domain-containing protein</fullName>
    </recommendedName>
</protein>
<evidence type="ECO:0000256" key="4">
    <source>
        <dbReference type="ARBA" id="ARBA00022801"/>
    </source>
</evidence>
<dbReference type="SUPFAM" id="SSF55811">
    <property type="entry name" value="Nudix"/>
    <property type="match status" value="1"/>
</dbReference>
<dbReference type="GO" id="GO:0005634">
    <property type="term" value="C:nucleus"/>
    <property type="evidence" value="ECO:0007669"/>
    <property type="project" value="TreeGrafter"/>
</dbReference>
<evidence type="ECO:0000259" key="7">
    <source>
        <dbReference type="PROSITE" id="PS51462"/>
    </source>
</evidence>
<dbReference type="GO" id="GO:0016462">
    <property type="term" value="F:pyrophosphatase activity"/>
    <property type="evidence" value="ECO:0007669"/>
    <property type="project" value="InterPro"/>
</dbReference>
<dbReference type="PANTHER" id="PTHR12629:SF15">
    <property type="entry name" value="NUDIX HYDROLASE 4"/>
    <property type="match status" value="1"/>
</dbReference>
<comment type="similarity">
    <text evidence="2">Belongs to the Nudix hydrolase family.</text>
</comment>
<keyword evidence="6" id="KW-0472">Membrane</keyword>
<keyword evidence="9" id="KW-1185">Reference proteome</keyword>
<dbReference type="PANTHER" id="PTHR12629">
    <property type="entry name" value="DIPHOSPHOINOSITOL POLYPHOSPHATE PHOSPHOHYDROLASE"/>
    <property type="match status" value="1"/>
</dbReference>
<feature type="domain" description="Nudix hydrolase" evidence="7">
    <location>
        <begin position="52"/>
        <end position="216"/>
    </location>
</feature>
<dbReference type="Gene3D" id="3.90.79.10">
    <property type="entry name" value="Nucleoside Triphosphate Pyrophosphohydrolase"/>
    <property type="match status" value="1"/>
</dbReference>
<sequence>MGLFFSRSLPFKCFFPFIFPKKISEDFFPRQLESMMCLVARTGRHLQRYDGGCRQVVGCIPYRYRRKGNQNKELEVLVISAQKGNGMQFPKGGWEIDESMEQAALRETIEEAGVVGSIEVSIRNRIFVSSLFANIAALFLTLCVLHVFLQSKLGKWLYKSKRQDSVHEGYMFSLLVKKQLENWPEKNIRNRRWMSVAEAKEVCPYTWMKEALDVLVSRQNLNPSQKGERY</sequence>
<feature type="transmembrane region" description="Helical" evidence="6">
    <location>
        <begin position="126"/>
        <end position="149"/>
    </location>
</feature>
<dbReference type="InterPro" id="IPR047198">
    <property type="entry name" value="DDP-like_NUDIX"/>
</dbReference>
<evidence type="ECO:0000256" key="5">
    <source>
        <dbReference type="ARBA" id="ARBA00022842"/>
    </source>
</evidence>
<dbReference type="AlphaFoldDB" id="A0AAV1WWI2"/>
<dbReference type="EMBL" id="CAXHTB010000010">
    <property type="protein sequence ID" value="CAL0313765.1"/>
    <property type="molecule type" value="Genomic_DNA"/>
</dbReference>
<reference evidence="8 9" key="1">
    <citation type="submission" date="2024-03" db="EMBL/GenBank/DDBJ databases">
        <authorList>
            <person name="Martinez-Hernandez J."/>
        </authorList>
    </citation>
    <scope>NUCLEOTIDE SEQUENCE [LARGE SCALE GENOMIC DNA]</scope>
</reference>
<keyword evidence="6" id="KW-1133">Transmembrane helix</keyword>
<comment type="cofactor">
    <cofactor evidence="1">
        <name>Mg(2+)</name>
        <dbReference type="ChEBI" id="CHEBI:18420"/>
    </cofactor>
</comment>